<sequence>MLLHLPLQFEILLVVRASFTACEGFGNSEGLGKDIKSIYMEELGEVVPFFYILPTITKIFICESSVSVERDETTTGIHQQVNFIKPENIGKLGNGELDQHRLGINLVLHLTSKQQTLQSSLFTCLLHCDEEPNLW</sequence>
<evidence type="ECO:0000313" key="1">
    <source>
        <dbReference type="EMBL" id="KAJ8637389.1"/>
    </source>
</evidence>
<keyword evidence="2" id="KW-1185">Reference proteome</keyword>
<organism evidence="1 2">
    <name type="scientific">Persea americana</name>
    <name type="common">Avocado</name>
    <dbReference type="NCBI Taxonomy" id="3435"/>
    <lineage>
        <taxon>Eukaryota</taxon>
        <taxon>Viridiplantae</taxon>
        <taxon>Streptophyta</taxon>
        <taxon>Embryophyta</taxon>
        <taxon>Tracheophyta</taxon>
        <taxon>Spermatophyta</taxon>
        <taxon>Magnoliopsida</taxon>
        <taxon>Magnoliidae</taxon>
        <taxon>Laurales</taxon>
        <taxon>Lauraceae</taxon>
        <taxon>Persea</taxon>
    </lineage>
</organism>
<name>A0ACC2LVC1_PERAE</name>
<dbReference type="EMBL" id="CM056811">
    <property type="protein sequence ID" value="KAJ8637389.1"/>
    <property type="molecule type" value="Genomic_DNA"/>
</dbReference>
<gene>
    <name evidence="1" type="ORF">MRB53_011656</name>
</gene>
<dbReference type="Proteomes" id="UP001234297">
    <property type="component" value="Chromosome 3"/>
</dbReference>
<proteinExistence type="predicted"/>
<comment type="caution">
    <text evidence="1">The sequence shown here is derived from an EMBL/GenBank/DDBJ whole genome shotgun (WGS) entry which is preliminary data.</text>
</comment>
<evidence type="ECO:0000313" key="2">
    <source>
        <dbReference type="Proteomes" id="UP001234297"/>
    </source>
</evidence>
<reference evidence="1 2" key="1">
    <citation type="journal article" date="2022" name="Hortic Res">
        <title>A haplotype resolved chromosomal level avocado genome allows analysis of novel avocado genes.</title>
        <authorList>
            <person name="Nath O."/>
            <person name="Fletcher S.J."/>
            <person name="Hayward A."/>
            <person name="Shaw L.M."/>
            <person name="Masouleh A.K."/>
            <person name="Furtado A."/>
            <person name="Henry R.J."/>
            <person name="Mitter N."/>
        </authorList>
    </citation>
    <scope>NUCLEOTIDE SEQUENCE [LARGE SCALE GENOMIC DNA]</scope>
    <source>
        <strain evidence="2">cv. Hass</strain>
    </source>
</reference>
<protein>
    <submittedName>
        <fullName evidence="1">Uncharacterized protein</fullName>
    </submittedName>
</protein>
<accession>A0ACC2LVC1</accession>